<evidence type="ECO:0000313" key="2">
    <source>
        <dbReference type="EMBL" id="MDQ4626266.1"/>
    </source>
</evidence>
<gene>
    <name evidence="2" type="ORF">RB624_10260</name>
</gene>
<organism evidence="2 3">
    <name type="scientific">Janthinobacterium lividum</name>
    <dbReference type="NCBI Taxonomy" id="29581"/>
    <lineage>
        <taxon>Bacteria</taxon>
        <taxon>Pseudomonadati</taxon>
        <taxon>Pseudomonadota</taxon>
        <taxon>Betaproteobacteria</taxon>
        <taxon>Burkholderiales</taxon>
        <taxon>Oxalobacteraceae</taxon>
        <taxon>Janthinobacterium</taxon>
    </lineage>
</organism>
<evidence type="ECO:0000256" key="1">
    <source>
        <dbReference type="SAM" id="MobiDB-lite"/>
    </source>
</evidence>
<keyword evidence="3" id="KW-1185">Reference proteome</keyword>
<sequence>MSYTLSQKMLTAPAIRCTARHWEKHPGLASSIGITRQKRQHRPDHGHLAPRRQKQAGKQVKEKWDIAAKECRDLNAVFDQNTGKEKSINCSQHQAIGRMKTHTTINHSTSST</sequence>
<protein>
    <submittedName>
        <fullName evidence="2">Uncharacterized protein</fullName>
    </submittedName>
</protein>
<proteinExistence type="predicted"/>
<dbReference type="Proteomes" id="UP001237592">
    <property type="component" value="Unassembled WGS sequence"/>
</dbReference>
<dbReference type="RefSeq" id="WP_307779043.1">
    <property type="nucleotide sequence ID" value="NZ_JAVFKP010000002.1"/>
</dbReference>
<feature type="compositionally biased region" description="Basic residues" evidence="1">
    <location>
        <begin position="36"/>
        <end position="55"/>
    </location>
</feature>
<name>A0ABU0XRW0_9BURK</name>
<comment type="caution">
    <text evidence="2">The sequence shown here is derived from an EMBL/GenBank/DDBJ whole genome shotgun (WGS) entry which is preliminary data.</text>
</comment>
<dbReference type="EMBL" id="JAVFKP010000002">
    <property type="protein sequence ID" value="MDQ4626266.1"/>
    <property type="molecule type" value="Genomic_DNA"/>
</dbReference>
<evidence type="ECO:0000313" key="3">
    <source>
        <dbReference type="Proteomes" id="UP001237592"/>
    </source>
</evidence>
<reference evidence="2 3" key="1">
    <citation type="submission" date="2023-08" db="EMBL/GenBank/DDBJ databases">
        <title>Draft genome sequence of Janthinobacterium lividum.</title>
        <authorList>
            <person name="Chun B.H."/>
            <person name="Lee Y."/>
        </authorList>
    </citation>
    <scope>NUCLEOTIDE SEQUENCE [LARGE SCALE GENOMIC DNA]</scope>
    <source>
        <strain evidence="2 3">AMJK</strain>
    </source>
</reference>
<feature type="region of interest" description="Disordered" evidence="1">
    <location>
        <begin position="29"/>
        <end position="59"/>
    </location>
</feature>
<accession>A0ABU0XRW0</accession>